<keyword evidence="9 13" id="KW-0378">Hydrolase</keyword>
<dbReference type="EMBL" id="AYKW01000056">
    <property type="protein sequence ID" value="PIL25173.1"/>
    <property type="molecule type" value="Genomic_DNA"/>
</dbReference>
<comment type="function">
    <text evidence="2">Secreted tripeptidyl-peptidase which degrades proteins at acidic pHs and is involved in virulence.</text>
</comment>
<dbReference type="STRING" id="1077348.A0A2G8RUJ2"/>
<keyword evidence="16" id="KW-1185">Reference proteome</keyword>
<evidence type="ECO:0000256" key="8">
    <source>
        <dbReference type="ARBA" id="ARBA00022729"/>
    </source>
</evidence>
<evidence type="ECO:0000256" key="10">
    <source>
        <dbReference type="ARBA" id="ARBA00023026"/>
    </source>
</evidence>
<feature type="active site" description="Charge relay system" evidence="13">
    <location>
        <position position="140"/>
    </location>
</feature>
<feature type="binding site" evidence="13">
    <location>
        <position position="411"/>
    </location>
    <ligand>
        <name>Ca(2+)</name>
        <dbReference type="ChEBI" id="CHEBI:29108"/>
    </ligand>
</feature>
<feature type="active site" description="Charge relay system" evidence="13">
    <location>
        <position position="350"/>
    </location>
</feature>
<keyword evidence="8" id="KW-0732">Signal</keyword>
<dbReference type="InterPro" id="IPR050819">
    <property type="entry name" value="Tripeptidyl-peptidase_I"/>
</dbReference>
<feature type="binding site" evidence="13">
    <location>
        <position position="392"/>
    </location>
    <ligand>
        <name>Ca(2+)</name>
        <dbReference type="ChEBI" id="CHEBI:29108"/>
    </ligand>
</feature>
<keyword evidence="13" id="KW-0106">Calcium</keyword>
<evidence type="ECO:0000256" key="9">
    <source>
        <dbReference type="ARBA" id="ARBA00022801"/>
    </source>
</evidence>
<keyword evidence="5" id="KW-0964">Secreted</keyword>
<feature type="active site" description="Charge relay system" evidence="13">
    <location>
        <position position="144"/>
    </location>
</feature>
<evidence type="ECO:0000256" key="12">
    <source>
        <dbReference type="ARBA" id="ARBA00023180"/>
    </source>
</evidence>
<dbReference type="PANTHER" id="PTHR14218">
    <property type="entry name" value="PROTEASE S8 TRIPEPTIDYL PEPTIDASE I CLN2"/>
    <property type="match status" value="1"/>
</dbReference>
<evidence type="ECO:0000256" key="5">
    <source>
        <dbReference type="ARBA" id="ARBA00022525"/>
    </source>
</evidence>
<evidence type="ECO:0000313" key="15">
    <source>
        <dbReference type="EMBL" id="PIL25173.1"/>
    </source>
</evidence>
<dbReference type="SUPFAM" id="SSF52743">
    <property type="entry name" value="Subtilisin-like"/>
    <property type="match status" value="1"/>
</dbReference>
<evidence type="ECO:0000256" key="3">
    <source>
        <dbReference type="ARBA" id="ARBA00004239"/>
    </source>
</evidence>
<dbReference type="GO" id="GO:0005576">
    <property type="term" value="C:extracellular region"/>
    <property type="evidence" value="ECO:0007669"/>
    <property type="project" value="UniProtKB-SubCell"/>
</dbReference>
<evidence type="ECO:0000256" key="1">
    <source>
        <dbReference type="ARBA" id="ARBA00001910"/>
    </source>
</evidence>
<name>A0A2G8RUJ2_9APHY</name>
<evidence type="ECO:0000256" key="2">
    <source>
        <dbReference type="ARBA" id="ARBA00002451"/>
    </source>
</evidence>
<dbReference type="GO" id="GO:0046872">
    <property type="term" value="F:metal ion binding"/>
    <property type="evidence" value="ECO:0007669"/>
    <property type="project" value="UniProtKB-UniRule"/>
</dbReference>
<comment type="catalytic activity">
    <reaction evidence="1">
        <text>Release of an N-terminal tripeptide from a polypeptide.</text>
        <dbReference type="EC" id="3.4.14.10"/>
    </reaction>
</comment>
<dbReference type="Pfam" id="PF00082">
    <property type="entry name" value="Peptidase_S8"/>
    <property type="match status" value="1"/>
</dbReference>
<dbReference type="GO" id="GO:0008240">
    <property type="term" value="F:tripeptidyl-peptidase activity"/>
    <property type="evidence" value="ECO:0007669"/>
    <property type="project" value="UniProtKB-EC"/>
</dbReference>
<dbReference type="Proteomes" id="UP000230002">
    <property type="component" value="Unassembled WGS sequence"/>
</dbReference>
<protein>
    <recommendedName>
        <fullName evidence="4">tripeptidyl-peptidase II</fullName>
        <ecNumber evidence="4">3.4.14.10</ecNumber>
    </recommendedName>
</protein>
<dbReference type="EC" id="3.4.14.10" evidence="4"/>
<sequence length="431" mass="45182">MNYNLPNVLHEHVAVVAPTTYFGTMKSMRATSFINTDLPTIESDPFVASLTGPTSLATVPSSCSTTITPACLRALYNTSDYVPAATDKNILGVAGYLDEFANRADLQTFFQRFRTDAVNSSFTTMLVNDGGDDQSDPGVEANLDIQYTTGISFPTVNIYYSTGGSPPFNPDEGTDTNTNEPYLDWLNFILNQTTIPQTFTTSYGDDEQTVPVDYATTVCNLFAQLGARGSSIMFSSGDSGVGSDCVSNDGTNTRKFIPGFPASCPFVTAVGGTIHVNPEVAVSFSGGGFSDYFAQPSYQSSAVSTFLSGLGSTNAGLFNRTGRAYPDVAAQGQGFQVVIGGRVASVGGTSASSPTFAAVISLLNDFRLSQGNSSLGFLNPLIYSTGATGFNDITSGSNPGCNTNGFTAGTGWDPVTGLGTPDFLKLQSLIG</sequence>
<comment type="subcellular location">
    <subcellularLocation>
        <location evidence="3">Secreted</location>
        <location evidence="3">Extracellular space</location>
    </subcellularLocation>
</comment>
<evidence type="ECO:0000259" key="14">
    <source>
        <dbReference type="PROSITE" id="PS51695"/>
    </source>
</evidence>
<keyword evidence="7 13" id="KW-0479">Metal-binding</keyword>
<keyword evidence="12" id="KW-0325">Glycoprotein</keyword>
<evidence type="ECO:0000256" key="7">
    <source>
        <dbReference type="ARBA" id="ARBA00022723"/>
    </source>
</evidence>
<dbReference type="AlphaFoldDB" id="A0A2G8RUJ2"/>
<comment type="cofactor">
    <cofactor evidence="13">
        <name>Ca(2+)</name>
        <dbReference type="ChEBI" id="CHEBI:29108"/>
    </cofactor>
    <text evidence="13">Binds 1 Ca(2+) ion per subunit.</text>
</comment>
<evidence type="ECO:0000256" key="11">
    <source>
        <dbReference type="ARBA" id="ARBA00023145"/>
    </source>
</evidence>
<dbReference type="InterPro" id="IPR000209">
    <property type="entry name" value="Peptidase_S8/S53_dom"/>
</dbReference>
<gene>
    <name evidence="15" type="ORF">GSI_13062</name>
</gene>
<keyword evidence="6 13" id="KW-0645">Protease</keyword>
<dbReference type="GO" id="GO:0006508">
    <property type="term" value="P:proteolysis"/>
    <property type="evidence" value="ECO:0007669"/>
    <property type="project" value="UniProtKB-KW"/>
</dbReference>
<evidence type="ECO:0000256" key="13">
    <source>
        <dbReference type="PROSITE-ProRule" id="PRU01032"/>
    </source>
</evidence>
<accession>A0A2G8RUJ2</accession>
<feature type="domain" description="Peptidase S53" evidence="14">
    <location>
        <begin position="66"/>
        <end position="431"/>
    </location>
</feature>
<feature type="binding site" evidence="13">
    <location>
        <position position="413"/>
    </location>
    <ligand>
        <name>Ca(2+)</name>
        <dbReference type="ChEBI" id="CHEBI:29108"/>
    </ligand>
</feature>
<organism evidence="15 16">
    <name type="scientific">Ganoderma sinense ZZ0214-1</name>
    <dbReference type="NCBI Taxonomy" id="1077348"/>
    <lineage>
        <taxon>Eukaryota</taxon>
        <taxon>Fungi</taxon>
        <taxon>Dikarya</taxon>
        <taxon>Basidiomycota</taxon>
        <taxon>Agaricomycotina</taxon>
        <taxon>Agaricomycetes</taxon>
        <taxon>Polyporales</taxon>
        <taxon>Polyporaceae</taxon>
        <taxon>Ganoderma</taxon>
    </lineage>
</organism>
<dbReference type="CDD" id="cd04056">
    <property type="entry name" value="Peptidases_S53"/>
    <property type="match status" value="1"/>
</dbReference>
<proteinExistence type="predicted"/>
<dbReference type="PANTHER" id="PTHR14218:SF15">
    <property type="entry name" value="TRIPEPTIDYL-PEPTIDASE 1"/>
    <property type="match status" value="1"/>
</dbReference>
<evidence type="ECO:0000256" key="4">
    <source>
        <dbReference type="ARBA" id="ARBA00012462"/>
    </source>
</evidence>
<dbReference type="InterPro" id="IPR036852">
    <property type="entry name" value="Peptidase_S8/S53_dom_sf"/>
</dbReference>
<keyword evidence="10" id="KW-0843">Virulence</keyword>
<evidence type="ECO:0000313" key="16">
    <source>
        <dbReference type="Proteomes" id="UP000230002"/>
    </source>
</evidence>
<dbReference type="FunFam" id="3.40.50.200:FF:000015">
    <property type="entry name" value="Tripeptidyl peptidase A"/>
    <property type="match status" value="1"/>
</dbReference>
<keyword evidence="11" id="KW-0865">Zymogen</keyword>
<dbReference type="PROSITE" id="PS51695">
    <property type="entry name" value="SEDOLISIN"/>
    <property type="match status" value="1"/>
</dbReference>
<feature type="binding site" evidence="13">
    <location>
        <position position="393"/>
    </location>
    <ligand>
        <name>Ca(2+)</name>
        <dbReference type="ChEBI" id="CHEBI:29108"/>
    </ligand>
</feature>
<evidence type="ECO:0000256" key="6">
    <source>
        <dbReference type="ARBA" id="ARBA00022670"/>
    </source>
</evidence>
<comment type="caution">
    <text evidence="15">The sequence shown here is derived from an EMBL/GenBank/DDBJ whole genome shotgun (WGS) entry which is preliminary data.</text>
</comment>
<dbReference type="GO" id="GO:0004252">
    <property type="term" value="F:serine-type endopeptidase activity"/>
    <property type="evidence" value="ECO:0007669"/>
    <property type="project" value="UniProtKB-UniRule"/>
</dbReference>
<dbReference type="OrthoDB" id="409122at2759"/>
<dbReference type="InterPro" id="IPR030400">
    <property type="entry name" value="Sedolisin_dom"/>
</dbReference>
<reference evidence="15 16" key="1">
    <citation type="journal article" date="2015" name="Sci. Rep.">
        <title>Chromosome-level genome map provides insights into diverse defense mechanisms in the medicinal fungus Ganoderma sinense.</title>
        <authorList>
            <person name="Zhu Y."/>
            <person name="Xu J."/>
            <person name="Sun C."/>
            <person name="Zhou S."/>
            <person name="Xu H."/>
            <person name="Nelson D.R."/>
            <person name="Qian J."/>
            <person name="Song J."/>
            <person name="Luo H."/>
            <person name="Xiang L."/>
            <person name="Li Y."/>
            <person name="Xu Z."/>
            <person name="Ji A."/>
            <person name="Wang L."/>
            <person name="Lu S."/>
            <person name="Hayward A."/>
            <person name="Sun W."/>
            <person name="Li X."/>
            <person name="Schwartz D.C."/>
            <person name="Wang Y."/>
            <person name="Chen S."/>
        </authorList>
    </citation>
    <scope>NUCLEOTIDE SEQUENCE [LARGE SCALE GENOMIC DNA]</scope>
    <source>
        <strain evidence="15 16">ZZ0214-1</strain>
    </source>
</reference>
<dbReference type="Gene3D" id="3.40.50.200">
    <property type="entry name" value="Peptidase S8/S53 domain"/>
    <property type="match status" value="1"/>
</dbReference>
<keyword evidence="13" id="KW-0720">Serine protease</keyword>